<dbReference type="AlphaFoldDB" id="A0A9P5N633"/>
<feature type="region of interest" description="Disordered" evidence="1">
    <location>
        <begin position="402"/>
        <end position="464"/>
    </location>
</feature>
<dbReference type="Gene3D" id="1.20.58.120">
    <property type="entry name" value="BAG domain"/>
    <property type="match status" value="1"/>
</dbReference>
<feature type="compositionally biased region" description="Low complexity" evidence="1">
    <location>
        <begin position="298"/>
        <end position="310"/>
    </location>
</feature>
<dbReference type="InterPro" id="IPR003103">
    <property type="entry name" value="BAG_domain"/>
</dbReference>
<comment type="caution">
    <text evidence="3">The sequence shown here is derived from an EMBL/GenBank/DDBJ whole genome shotgun (WGS) entry which is preliminary data.</text>
</comment>
<reference evidence="3" key="2">
    <citation type="journal article" date="2020" name="Nat. Commun.">
        <title>Large-scale genome sequencing of mycorrhizal fungi provides insights into the early evolution of symbiotic traits.</title>
        <authorList>
            <person name="Miyauchi S."/>
            <person name="Kiss E."/>
            <person name="Kuo A."/>
            <person name="Drula E."/>
            <person name="Kohler A."/>
            <person name="Sanchez-Garcia M."/>
            <person name="Morin E."/>
            <person name="Andreopoulos B."/>
            <person name="Barry K.W."/>
            <person name="Bonito G."/>
            <person name="Buee M."/>
            <person name="Carver A."/>
            <person name="Chen C."/>
            <person name="Cichocki N."/>
            <person name="Clum A."/>
            <person name="Culley D."/>
            <person name="Crous P.W."/>
            <person name="Fauchery L."/>
            <person name="Girlanda M."/>
            <person name="Hayes R.D."/>
            <person name="Keri Z."/>
            <person name="LaButti K."/>
            <person name="Lipzen A."/>
            <person name="Lombard V."/>
            <person name="Magnuson J."/>
            <person name="Maillard F."/>
            <person name="Murat C."/>
            <person name="Nolan M."/>
            <person name="Ohm R.A."/>
            <person name="Pangilinan J."/>
            <person name="Pereira M.F."/>
            <person name="Perotto S."/>
            <person name="Peter M."/>
            <person name="Pfister S."/>
            <person name="Riley R."/>
            <person name="Sitrit Y."/>
            <person name="Stielow J.B."/>
            <person name="Szollosi G."/>
            <person name="Zifcakova L."/>
            <person name="Stursova M."/>
            <person name="Spatafora J.W."/>
            <person name="Tedersoo L."/>
            <person name="Vaario L.M."/>
            <person name="Yamada A."/>
            <person name="Yan M."/>
            <person name="Wang P."/>
            <person name="Xu J."/>
            <person name="Bruns T."/>
            <person name="Baldrian P."/>
            <person name="Vilgalys R."/>
            <person name="Dunand C."/>
            <person name="Henrissat B."/>
            <person name="Grigoriev I.V."/>
            <person name="Hibbett D."/>
            <person name="Nagy L.G."/>
            <person name="Martin F.M."/>
        </authorList>
    </citation>
    <scope>NUCLEOTIDE SEQUENCE</scope>
    <source>
        <strain evidence="3">Prilba</strain>
    </source>
</reference>
<organism evidence="3 4">
    <name type="scientific">Russula ochroleuca</name>
    <dbReference type="NCBI Taxonomy" id="152965"/>
    <lineage>
        <taxon>Eukaryota</taxon>
        <taxon>Fungi</taxon>
        <taxon>Dikarya</taxon>
        <taxon>Basidiomycota</taxon>
        <taxon>Agaricomycotina</taxon>
        <taxon>Agaricomycetes</taxon>
        <taxon>Russulales</taxon>
        <taxon>Russulaceae</taxon>
        <taxon>Russula</taxon>
    </lineage>
</organism>
<dbReference type="GO" id="GO:0051087">
    <property type="term" value="F:protein-folding chaperone binding"/>
    <property type="evidence" value="ECO:0007669"/>
    <property type="project" value="InterPro"/>
</dbReference>
<reference evidence="3" key="1">
    <citation type="submission" date="2019-10" db="EMBL/GenBank/DDBJ databases">
        <authorList>
            <consortium name="DOE Joint Genome Institute"/>
            <person name="Kuo A."/>
            <person name="Miyauchi S."/>
            <person name="Kiss E."/>
            <person name="Drula E."/>
            <person name="Kohler A."/>
            <person name="Sanchez-Garcia M."/>
            <person name="Andreopoulos B."/>
            <person name="Barry K.W."/>
            <person name="Bonito G."/>
            <person name="Buee M."/>
            <person name="Carver A."/>
            <person name="Chen C."/>
            <person name="Cichocki N."/>
            <person name="Clum A."/>
            <person name="Culley D."/>
            <person name="Crous P.W."/>
            <person name="Fauchery L."/>
            <person name="Girlanda M."/>
            <person name="Hayes R."/>
            <person name="Keri Z."/>
            <person name="LaButti K."/>
            <person name="Lipzen A."/>
            <person name="Lombard V."/>
            <person name="Magnuson J."/>
            <person name="Maillard F."/>
            <person name="Morin E."/>
            <person name="Murat C."/>
            <person name="Nolan M."/>
            <person name="Ohm R."/>
            <person name="Pangilinan J."/>
            <person name="Pereira M."/>
            <person name="Perotto S."/>
            <person name="Peter M."/>
            <person name="Riley R."/>
            <person name="Sitrit Y."/>
            <person name="Stielow B."/>
            <person name="Szollosi G."/>
            <person name="Zifcakova L."/>
            <person name="Stursova M."/>
            <person name="Spatafora J.W."/>
            <person name="Tedersoo L."/>
            <person name="Vaario L.-M."/>
            <person name="Yamada A."/>
            <person name="Yan M."/>
            <person name="Wang P."/>
            <person name="Xu J."/>
            <person name="Bruns T."/>
            <person name="Baldrian P."/>
            <person name="Vilgalys R."/>
            <person name="Henrissat B."/>
            <person name="Grigoriev I.V."/>
            <person name="Hibbett D."/>
            <person name="Nagy L.G."/>
            <person name="Martin F.M."/>
        </authorList>
    </citation>
    <scope>NUCLEOTIDE SEQUENCE</scope>
    <source>
        <strain evidence="3">Prilba</strain>
    </source>
</reference>
<proteinExistence type="predicted"/>
<dbReference type="InterPro" id="IPR036533">
    <property type="entry name" value="BAG_dom_sf"/>
</dbReference>
<evidence type="ECO:0000256" key="1">
    <source>
        <dbReference type="SAM" id="MobiDB-lite"/>
    </source>
</evidence>
<feature type="compositionally biased region" description="Basic and acidic residues" evidence="1">
    <location>
        <begin position="288"/>
        <end position="297"/>
    </location>
</feature>
<keyword evidence="4" id="KW-1185">Reference proteome</keyword>
<protein>
    <recommendedName>
        <fullName evidence="2">BAG domain-containing protein</fullName>
    </recommendedName>
</protein>
<gene>
    <name evidence="3" type="ORF">DFH94DRAFT_703283</name>
</gene>
<evidence type="ECO:0000313" key="4">
    <source>
        <dbReference type="Proteomes" id="UP000759537"/>
    </source>
</evidence>
<dbReference type="OrthoDB" id="333905at2759"/>
<evidence type="ECO:0000313" key="3">
    <source>
        <dbReference type="EMBL" id="KAF8487136.1"/>
    </source>
</evidence>
<sequence length="625" mass="67887">MFSFYSSEPRPLYYSPRVYSVYRDDDSYAPYLHSRLPVTTPEVRYRRALGEYLATEEEYNAVLGARKAKLRAHAHAEAFRRERASLRLALLARARREQQVRQLRQGLVEALARAAVSEDDDLSLHHVVPVTFMHQTSERPLSDMLVSPCLDARTSCADGAGVGKGKVCSVWIVFAFRSDMAQVQHDAEETSINPPPSEPYERSVPDLESLLRERLQKIAGDEEVQDLARAILRHLTSVTGVSCPSASASSPEVNACSTQASEGAHLARSYALKGVAAEAAKASFKAHRAEVAERDESSPTSPTSRTAPSSLSIIRDIRSALARLSNGFSLPPSLDFSDDEPDGLAYTPTNAPVRVYEHALDELLAQLDAVETDGDEEVRVVRRAAVKEVEKAIEDVEKRVKEARESAKPGSNPEMAEAEVTEGKNADGPVEATFSVDNDTPKADEPLSKPVDRSDSSSSSPEVLLLPNPEVALPHVINPADSESVVDDDDILEDQYSACVLESIPPVVPMGTPLAPTDQVEASVSIDESESEHEVFAEQAAVDETTSMLWELTRSLTGAESPLEVSLPVFGAIARSSTPVAPLLPPAIIPEDVPAPVRCDGFLLSLTEDDISIGSDDDEGEWTEI</sequence>
<feature type="compositionally biased region" description="Basic and acidic residues" evidence="1">
    <location>
        <begin position="439"/>
        <end position="455"/>
    </location>
</feature>
<accession>A0A9P5N633</accession>
<dbReference type="Pfam" id="PF02179">
    <property type="entry name" value="BAG"/>
    <property type="match status" value="1"/>
</dbReference>
<evidence type="ECO:0000259" key="2">
    <source>
        <dbReference type="Pfam" id="PF02179"/>
    </source>
</evidence>
<name>A0A9P5N633_9AGAM</name>
<feature type="region of interest" description="Disordered" evidence="1">
    <location>
        <begin position="288"/>
        <end position="310"/>
    </location>
</feature>
<feature type="domain" description="BAG" evidence="2">
    <location>
        <begin position="356"/>
        <end position="398"/>
    </location>
</feature>
<dbReference type="SUPFAM" id="SSF63491">
    <property type="entry name" value="BAG domain"/>
    <property type="match status" value="1"/>
</dbReference>
<dbReference type="Proteomes" id="UP000759537">
    <property type="component" value="Unassembled WGS sequence"/>
</dbReference>
<dbReference type="EMBL" id="WHVB01000001">
    <property type="protein sequence ID" value="KAF8487136.1"/>
    <property type="molecule type" value="Genomic_DNA"/>
</dbReference>